<gene>
    <name evidence="1" type="ORF">NPIL_653601</name>
</gene>
<sequence length="124" mass="13965">MVAKRRSQAMWTPRGKAGIRLPPWLQKLASRIFKRKSEHRIMCGGLSTVSRRRNPPHPKCLQLLPNLPTAGDQTIVQCNPSPMGESFILFFISADVTEEIDLSHIAEKGLRNTVSDLIHEVLPE</sequence>
<comment type="caution">
    <text evidence="1">The sequence shown here is derived from an EMBL/GenBank/DDBJ whole genome shotgun (WGS) entry which is preliminary data.</text>
</comment>
<keyword evidence="2" id="KW-1185">Reference proteome</keyword>
<reference evidence="1" key="1">
    <citation type="submission" date="2020-08" db="EMBL/GenBank/DDBJ databases">
        <title>Multicomponent nature underlies the extraordinary mechanical properties of spider dragline silk.</title>
        <authorList>
            <person name="Kono N."/>
            <person name="Nakamura H."/>
            <person name="Mori M."/>
            <person name="Yoshida Y."/>
            <person name="Ohtoshi R."/>
            <person name="Malay A.D."/>
            <person name="Moran D.A.P."/>
            <person name="Tomita M."/>
            <person name="Numata K."/>
            <person name="Arakawa K."/>
        </authorList>
    </citation>
    <scope>NUCLEOTIDE SEQUENCE</scope>
</reference>
<organism evidence="1 2">
    <name type="scientific">Nephila pilipes</name>
    <name type="common">Giant wood spider</name>
    <name type="synonym">Nephila maculata</name>
    <dbReference type="NCBI Taxonomy" id="299642"/>
    <lineage>
        <taxon>Eukaryota</taxon>
        <taxon>Metazoa</taxon>
        <taxon>Ecdysozoa</taxon>
        <taxon>Arthropoda</taxon>
        <taxon>Chelicerata</taxon>
        <taxon>Arachnida</taxon>
        <taxon>Araneae</taxon>
        <taxon>Araneomorphae</taxon>
        <taxon>Entelegynae</taxon>
        <taxon>Araneoidea</taxon>
        <taxon>Nephilidae</taxon>
        <taxon>Nephila</taxon>
    </lineage>
</organism>
<dbReference type="AlphaFoldDB" id="A0A8X6UPV2"/>
<accession>A0A8X6UPV2</accession>
<proteinExistence type="predicted"/>
<name>A0A8X6UPV2_NEPPI</name>
<protein>
    <submittedName>
        <fullName evidence="1">Uncharacterized protein</fullName>
    </submittedName>
</protein>
<evidence type="ECO:0000313" key="2">
    <source>
        <dbReference type="Proteomes" id="UP000887013"/>
    </source>
</evidence>
<dbReference type="EMBL" id="BMAW01084294">
    <property type="protein sequence ID" value="GFU37912.1"/>
    <property type="molecule type" value="Genomic_DNA"/>
</dbReference>
<evidence type="ECO:0000313" key="1">
    <source>
        <dbReference type="EMBL" id="GFU37912.1"/>
    </source>
</evidence>
<dbReference type="Proteomes" id="UP000887013">
    <property type="component" value="Unassembled WGS sequence"/>
</dbReference>